<dbReference type="RefSeq" id="WP_167475820.1">
    <property type="nucleotide sequence ID" value="NZ_CP046172.1"/>
</dbReference>
<dbReference type="PANTHER" id="PTHR37826:SF3">
    <property type="entry name" value="J DOMAIN-CONTAINING PROTEIN"/>
    <property type="match status" value="1"/>
</dbReference>
<keyword evidence="2" id="KW-1133">Transmembrane helix</keyword>
<keyword evidence="2" id="KW-0812">Transmembrane</keyword>
<dbReference type="AlphaFoldDB" id="A0A6G9YJC6"/>
<gene>
    <name evidence="3" type="ORF">F5544_27030</name>
</gene>
<feature type="region of interest" description="Disordered" evidence="1">
    <location>
        <begin position="1"/>
        <end position="82"/>
    </location>
</feature>
<organism evidence="3 4">
    <name type="scientific">Nocardia arthritidis</name>
    <dbReference type="NCBI Taxonomy" id="228602"/>
    <lineage>
        <taxon>Bacteria</taxon>
        <taxon>Bacillati</taxon>
        <taxon>Actinomycetota</taxon>
        <taxon>Actinomycetes</taxon>
        <taxon>Mycobacteriales</taxon>
        <taxon>Nocardiaceae</taxon>
        <taxon>Nocardia</taxon>
    </lineage>
</organism>
<feature type="transmembrane region" description="Helical" evidence="2">
    <location>
        <begin position="470"/>
        <end position="491"/>
    </location>
</feature>
<protein>
    <recommendedName>
        <fullName evidence="5">Zinc ribbon domain-containing protein</fullName>
    </recommendedName>
</protein>
<dbReference type="PANTHER" id="PTHR37826">
    <property type="entry name" value="FLOTILLIN BAND_7_5 DOMAIN PROTEIN"/>
    <property type="match status" value="1"/>
</dbReference>
<proteinExistence type="predicted"/>
<evidence type="ECO:0008006" key="5">
    <source>
        <dbReference type="Google" id="ProtNLM"/>
    </source>
</evidence>
<dbReference type="KEGG" id="nah:F5544_27030"/>
<keyword evidence="2" id="KW-0472">Membrane</keyword>
<evidence type="ECO:0000313" key="4">
    <source>
        <dbReference type="Proteomes" id="UP000503540"/>
    </source>
</evidence>
<feature type="compositionally biased region" description="Pro residues" evidence="1">
    <location>
        <begin position="1"/>
        <end position="31"/>
    </location>
</feature>
<accession>A0A6G9YJC6</accession>
<keyword evidence="4" id="KW-1185">Reference proteome</keyword>
<name>A0A6G9YJC6_9NOCA</name>
<sequence length="506" mass="55078">MAGPPPLPPQGGPGMGGPPPLRPTGPPPSPPGGVGVGGPPPLPPQGGPGMGGPPPLRPAGPPPLPQQQSGGPQFAGQPGYAAAPVATAGPNVAPAIGIQIAPQPVPARQQEQDQSAPEVADRAMLHRTELTRTYPCSACGGQLAFDIASQKLRCPNCGNYSEITAPNTPPQTRELYSAMAELRELQANRSGPQVSGQWEVVCQNCGGKTEFNGSLTATKCPYCATPIQRDDVHNAPARLPVDGLVPFRIDEKQARQLIEKWVTRRWFAPSDFKKYRRVGAFSSLYTAYFTYDADTSTWYEGERGDDYQVRVGTDDDGDPIYETRTNWYHVSGQVANDFADLPVLANDGENLDRKRIASLEPWPVDEARSYSPEFVAGHLCRTYDKDAEQSLPEAQQRMEHAIESTVRSDIGGDHQRIHNLQIDWRYLGFKHLLLPIWLLTVIYNEKPFQVYINGLTGQVSGDRPWSKVKIALAVLAAVVIVVIAIAIFSYLRAHGHSTSHSTHTRR</sequence>
<evidence type="ECO:0000256" key="2">
    <source>
        <dbReference type="SAM" id="Phobius"/>
    </source>
</evidence>
<evidence type="ECO:0000313" key="3">
    <source>
        <dbReference type="EMBL" id="QIS13260.1"/>
    </source>
</evidence>
<dbReference type="Proteomes" id="UP000503540">
    <property type="component" value="Chromosome"/>
</dbReference>
<feature type="compositionally biased region" description="Pro residues" evidence="1">
    <location>
        <begin position="38"/>
        <end position="65"/>
    </location>
</feature>
<dbReference type="EMBL" id="CP046172">
    <property type="protein sequence ID" value="QIS13260.1"/>
    <property type="molecule type" value="Genomic_DNA"/>
</dbReference>
<dbReference type="Gene3D" id="2.20.28.30">
    <property type="entry name" value="RNA polymerase ii, chain L"/>
    <property type="match status" value="1"/>
</dbReference>
<reference evidence="3 4" key="1">
    <citation type="journal article" date="2019" name="ACS Chem. Biol.">
        <title>Identification and Mobilization of a Cryptic Antibiotic Biosynthesis Gene Locus from a Human-Pathogenic Nocardia Isolate.</title>
        <authorList>
            <person name="Herisse M."/>
            <person name="Ishida K."/>
            <person name="Porter J.L."/>
            <person name="Howden B."/>
            <person name="Hertweck C."/>
            <person name="Stinear T.P."/>
            <person name="Pidot S.J."/>
        </authorList>
    </citation>
    <scope>NUCLEOTIDE SEQUENCE [LARGE SCALE GENOMIC DNA]</scope>
    <source>
        <strain evidence="3 4">AUSMDU00012717</strain>
    </source>
</reference>
<evidence type="ECO:0000256" key="1">
    <source>
        <dbReference type="SAM" id="MobiDB-lite"/>
    </source>
</evidence>